<dbReference type="GO" id="GO:0009253">
    <property type="term" value="P:peptidoglycan catabolic process"/>
    <property type="evidence" value="ECO:0007669"/>
    <property type="project" value="InterPro"/>
</dbReference>
<dbReference type="EC" id="3.5.1.28" evidence="2"/>
<name>A0A806CDY7_ZYMMO</name>
<dbReference type="GeneID" id="79905303"/>
<dbReference type="PANTHER" id="PTHR30417:SF1">
    <property type="entry name" value="N-ACETYLMURAMOYL-L-ALANINE AMIDASE AMID"/>
    <property type="match status" value="1"/>
</dbReference>
<dbReference type="SUPFAM" id="SSF55846">
    <property type="entry name" value="N-acetylmuramoyl-L-alanine amidase-like"/>
    <property type="match status" value="1"/>
</dbReference>
<dbReference type="GO" id="GO:0071555">
    <property type="term" value="P:cell wall organization"/>
    <property type="evidence" value="ECO:0007669"/>
    <property type="project" value="UniProtKB-KW"/>
</dbReference>
<gene>
    <name evidence="6" type="ORF">ZZM4_0029</name>
</gene>
<evidence type="ECO:0000256" key="4">
    <source>
        <dbReference type="ARBA" id="ARBA00023316"/>
    </source>
</evidence>
<keyword evidence="4" id="KW-0961">Cell wall biogenesis/degradation</keyword>
<keyword evidence="6" id="KW-0614">Plasmid</keyword>
<protein>
    <recommendedName>
        <fullName evidence="2">N-acetylmuramoyl-L-alanine amidase</fullName>
        <ecNumber evidence="2">3.5.1.28</ecNumber>
    </recommendedName>
</protein>
<comment type="catalytic activity">
    <reaction evidence="1">
        <text>Hydrolyzes the link between N-acetylmuramoyl residues and L-amino acid residues in certain cell-wall glycopeptides.</text>
        <dbReference type="EC" id="3.5.1.28"/>
    </reaction>
</comment>
<dbReference type="SMART" id="SM00644">
    <property type="entry name" value="Ami_2"/>
    <property type="match status" value="1"/>
</dbReference>
<dbReference type="PANTHER" id="PTHR30417">
    <property type="entry name" value="N-ACETYLMURAMOYL-L-ALANINE AMIDASE AMID"/>
    <property type="match status" value="1"/>
</dbReference>
<accession>A0A806CDY7</accession>
<feature type="domain" description="N-acetylmuramoyl-L-alanine amidase" evidence="5">
    <location>
        <begin position="2"/>
        <end position="134"/>
    </location>
</feature>
<evidence type="ECO:0000256" key="1">
    <source>
        <dbReference type="ARBA" id="ARBA00001561"/>
    </source>
</evidence>
<dbReference type="CDD" id="cd06583">
    <property type="entry name" value="PGRP"/>
    <property type="match status" value="1"/>
</dbReference>
<dbReference type="GO" id="GO:0008745">
    <property type="term" value="F:N-acetylmuramoyl-L-alanine amidase activity"/>
    <property type="evidence" value="ECO:0007669"/>
    <property type="project" value="UniProtKB-EC"/>
</dbReference>
<evidence type="ECO:0000256" key="3">
    <source>
        <dbReference type="ARBA" id="ARBA00022801"/>
    </source>
</evidence>
<dbReference type="Gene3D" id="3.40.80.10">
    <property type="entry name" value="Peptidoglycan recognition protein-like"/>
    <property type="match status" value="1"/>
</dbReference>
<dbReference type="RefSeq" id="WP_012954695.1">
    <property type="nucleotide sequence ID" value="NC_013784.1"/>
</dbReference>
<dbReference type="InterPro" id="IPR036505">
    <property type="entry name" value="Amidase/PGRP_sf"/>
</dbReference>
<dbReference type="Pfam" id="PF01510">
    <property type="entry name" value="Amidase_2"/>
    <property type="match status" value="1"/>
</dbReference>
<dbReference type="GO" id="GO:0009254">
    <property type="term" value="P:peptidoglycan turnover"/>
    <property type="evidence" value="ECO:0007669"/>
    <property type="project" value="TreeGrafter"/>
</dbReference>
<dbReference type="AlphaFoldDB" id="A0A806CDY7"/>
<evidence type="ECO:0000256" key="2">
    <source>
        <dbReference type="ARBA" id="ARBA00011901"/>
    </source>
</evidence>
<organism evidence="6">
    <name type="scientific">Zymomonas mobilis subsp. mobilis (strain ATCC 31821 / ZM4 / CP4)</name>
    <dbReference type="NCBI Taxonomy" id="264203"/>
    <lineage>
        <taxon>Bacteria</taxon>
        <taxon>Pseudomonadati</taxon>
        <taxon>Pseudomonadota</taxon>
        <taxon>Alphaproteobacteria</taxon>
        <taxon>Sphingomonadales</taxon>
        <taxon>Zymomonadaceae</taxon>
        <taxon>Zymomonas</taxon>
    </lineage>
</organism>
<keyword evidence="3" id="KW-0378">Hydrolase</keyword>
<evidence type="ECO:0000259" key="5">
    <source>
        <dbReference type="SMART" id="SM00644"/>
    </source>
</evidence>
<dbReference type="InterPro" id="IPR002502">
    <property type="entry name" value="Amidase_domain"/>
</dbReference>
<sequence>MNNPAWMDETQIHFITVHCAATPRGRDNKASEITAWDEKRFSQPSYHHVIELDGNDVQTLQYNQRGAHVGGHNTGNIGVCYVGGIEADGRPADTRTEAQKQALANRLHDLKQRYPNARILGHRDWPDVKKACPSFDMKLFLQEIALC</sequence>
<evidence type="ECO:0000313" key="6">
    <source>
        <dbReference type="EMBL" id="ADC33805.1"/>
    </source>
</evidence>
<dbReference type="InterPro" id="IPR051206">
    <property type="entry name" value="NAMLAA_amidase_2"/>
</dbReference>
<reference evidence="6" key="1">
    <citation type="submission" date="2010-01" db="EMBL/GenBank/DDBJ databases">
        <title>Complete sequence of plasmid1 of Zymomonas mobilis subsp. mobilis ZM4.</title>
        <authorList>
            <consortium name="US DOE Joint Genome Institute"/>
            <person name="Lucas S."/>
            <person name="Copeland A."/>
            <person name="Lapidus A."/>
            <person name="Glavina del Rio T."/>
            <person name="Tice H."/>
            <person name="Bruce D."/>
            <person name="Goodwin L."/>
            <person name="Pitluck S."/>
            <person name="Balakireva M."/>
            <person name="Brettin T."/>
            <person name="Detter J.C."/>
            <person name="Han C."/>
            <person name="Larimer F."/>
            <person name="Land M."/>
            <person name="Hauser L."/>
            <person name="Kyrpides N."/>
            <person name="Mikhailova N."/>
            <person name="Pappas K."/>
        </authorList>
    </citation>
    <scope>NUCLEOTIDE SEQUENCE [LARGE SCALE GENOMIC DNA]</scope>
    <source>
        <strain evidence="6">ZM4</strain>
        <plasmid evidence="6">pZZM401</plasmid>
    </source>
</reference>
<proteinExistence type="predicted"/>
<dbReference type="EMBL" id="CP001881">
    <property type="protein sequence ID" value="ADC33805.1"/>
    <property type="molecule type" value="Genomic_DNA"/>
</dbReference>
<geneLocation type="plasmid" evidence="6">
    <name>pZZM401</name>
</geneLocation>